<reference evidence="11" key="1">
    <citation type="submission" date="2021-03" db="EMBL/GenBank/DDBJ databases">
        <title>Chromosome level genome of the anhydrobiotic midge Polypedilum vanderplanki.</title>
        <authorList>
            <person name="Yoshida Y."/>
            <person name="Kikawada T."/>
            <person name="Gusev O."/>
        </authorList>
    </citation>
    <scope>NUCLEOTIDE SEQUENCE</scope>
    <source>
        <strain evidence="11">NIAS01</strain>
        <tissue evidence="11">Whole body or cell culture</tissue>
    </source>
</reference>
<keyword evidence="7 10" id="KW-0472">Membrane</keyword>
<keyword evidence="8 10" id="KW-0675">Receptor</keyword>
<evidence type="ECO:0000256" key="9">
    <source>
        <dbReference type="ARBA" id="ARBA00023224"/>
    </source>
</evidence>
<evidence type="ECO:0000313" key="11">
    <source>
        <dbReference type="EMBL" id="KAG5669089.1"/>
    </source>
</evidence>
<gene>
    <name evidence="11" type="ORF">PVAND_016986</name>
</gene>
<dbReference type="EMBL" id="JADBJN010000004">
    <property type="protein sequence ID" value="KAG5669089.1"/>
    <property type="molecule type" value="Genomic_DNA"/>
</dbReference>
<feature type="transmembrane region" description="Helical" evidence="10">
    <location>
        <begin position="314"/>
        <end position="334"/>
    </location>
</feature>
<evidence type="ECO:0000256" key="6">
    <source>
        <dbReference type="ARBA" id="ARBA00022989"/>
    </source>
</evidence>
<feature type="transmembrane region" description="Helical" evidence="10">
    <location>
        <begin position="116"/>
        <end position="136"/>
    </location>
</feature>
<dbReference type="OrthoDB" id="8185860at2759"/>
<dbReference type="GO" id="GO:0004984">
    <property type="term" value="F:olfactory receptor activity"/>
    <property type="evidence" value="ECO:0007669"/>
    <property type="project" value="InterPro"/>
</dbReference>
<feature type="transmembrane region" description="Helical" evidence="10">
    <location>
        <begin position="340"/>
        <end position="362"/>
    </location>
</feature>
<keyword evidence="6 10" id="KW-1133">Transmembrane helix</keyword>
<dbReference type="GO" id="GO:0005549">
    <property type="term" value="F:odorant binding"/>
    <property type="evidence" value="ECO:0007669"/>
    <property type="project" value="InterPro"/>
</dbReference>
<dbReference type="PANTHER" id="PTHR21137:SF35">
    <property type="entry name" value="ODORANT RECEPTOR 19A-RELATED"/>
    <property type="match status" value="1"/>
</dbReference>
<evidence type="ECO:0000256" key="7">
    <source>
        <dbReference type="ARBA" id="ARBA00023136"/>
    </source>
</evidence>
<comment type="caution">
    <text evidence="10">Lacks conserved residue(s) required for the propagation of feature annotation.</text>
</comment>
<keyword evidence="4 10" id="KW-0812">Transmembrane</keyword>
<protein>
    <recommendedName>
        <fullName evidence="10">Odorant receptor</fullName>
    </recommendedName>
</protein>
<name>A0A9J6BGS8_POLVA</name>
<evidence type="ECO:0000256" key="1">
    <source>
        <dbReference type="ARBA" id="ARBA00004651"/>
    </source>
</evidence>
<keyword evidence="2" id="KW-1003">Cell membrane</keyword>
<accession>A0A9J6BGS8</accession>
<evidence type="ECO:0000256" key="2">
    <source>
        <dbReference type="ARBA" id="ARBA00022475"/>
    </source>
</evidence>
<dbReference type="GO" id="GO:0007165">
    <property type="term" value="P:signal transduction"/>
    <property type="evidence" value="ECO:0007669"/>
    <property type="project" value="UniProtKB-KW"/>
</dbReference>
<dbReference type="PANTHER" id="PTHR21137">
    <property type="entry name" value="ODORANT RECEPTOR"/>
    <property type="match status" value="1"/>
</dbReference>
<keyword evidence="5 10" id="KW-0552">Olfaction</keyword>
<evidence type="ECO:0000256" key="3">
    <source>
        <dbReference type="ARBA" id="ARBA00022606"/>
    </source>
</evidence>
<organism evidence="11 12">
    <name type="scientific">Polypedilum vanderplanki</name>
    <name type="common">Sleeping chironomid midge</name>
    <dbReference type="NCBI Taxonomy" id="319348"/>
    <lineage>
        <taxon>Eukaryota</taxon>
        <taxon>Metazoa</taxon>
        <taxon>Ecdysozoa</taxon>
        <taxon>Arthropoda</taxon>
        <taxon>Hexapoda</taxon>
        <taxon>Insecta</taxon>
        <taxon>Pterygota</taxon>
        <taxon>Neoptera</taxon>
        <taxon>Endopterygota</taxon>
        <taxon>Diptera</taxon>
        <taxon>Nematocera</taxon>
        <taxon>Chironomoidea</taxon>
        <taxon>Chironomidae</taxon>
        <taxon>Chironominae</taxon>
        <taxon>Polypedilum</taxon>
        <taxon>Polypedilum</taxon>
    </lineage>
</organism>
<evidence type="ECO:0000256" key="10">
    <source>
        <dbReference type="RuleBase" id="RU351113"/>
    </source>
</evidence>
<keyword evidence="12" id="KW-1185">Reference proteome</keyword>
<dbReference type="AlphaFoldDB" id="A0A9J6BGS8"/>
<keyword evidence="9 10" id="KW-0807">Transducer</keyword>
<evidence type="ECO:0000313" key="12">
    <source>
        <dbReference type="Proteomes" id="UP001107558"/>
    </source>
</evidence>
<proteinExistence type="inferred from homology"/>
<feature type="transmembrane region" description="Helical" evidence="10">
    <location>
        <begin position="78"/>
        <end position="96"/>
    </location>
</feature>
<dbReference type="GO" id="GO:0005886">
    <property type="term" value="C:plasma membrane"/>
    <property type="evidence" value="ECO:0007669"/>
    <property type="project" value="UniProtKB-SubCell"/>
</dbReference>
<evidence type="ECO:0000256" key="4">
    <source>
        <dbReference type="ARBA" id="ARBA00022692"/>
    </source>
</evidence>
<dbReference type="InterPro" id="IPR004117">
    <property type="entry name" value="7tm6_olfct_rcpt"/>
</dbReference>
<dbReference type="Pfam" id="PF02949">
    <property type="entry name" value="7tm_6"/>
    <property type="match status" value="1"/>
</dbReference>
<sequence length="416" mass="48952">MEKIVIELNQKVTILKQFLSVLKIRIQNFLQRSNHVIPMYITYNDFFKCDKILNYFGFTFLPNYLETNLKFQRIHSQIAFIGMVILGLHSTISFIIAGIEVKNVDKNFIFTALENLAMSGVFINIFMRVLLVLFLHRKVLIEIITRMDQHYPHSGIDQMNFETEKYLKLMKVFHFVLLIPFSEMCTQFCLTPFAHKLYGYFWSVDVEWEPLLAVFYPFDQQQWFIYWPFYLIQSWLVTFTVYISNAMDLLYSSMTNVLVMEFENLSQIISEIDWDDDDNGEAEEAAMKELKILINVHNELCDIATELRKIFSPLMFFNVFASIVTLCVLAFLVVSGINNYFLIKFSTPLIGVFIQIFVYCYFGDRLAESSNGVADGVYNSDERLKNQRIPRYSLSSETWSIKNKIHCKFSKLFLNY</sequence>
<feature type="transmembrane region" description="Helical" evidence="10">
    <location>
        <begin position="224"/>
        <end position="244"/>
    </location>
</feature>
<evidence type="ECO:0000256" key="8">
    <source>
        <dbReference type="ARBA" id="ARBA00023170"/>
    </source>
</evidence>
<comment type="caution">
    <text evidence="11">The sequence shown here is derived from an EMBL/GenBank/DDBJ whole genome shotgun (WGS) entry which is preliminary data.</text>
</comment>
<comment type="subcellular location">
    <subcellularLocation>
        <location evidence="1 10">Cell membrane</location>
        <topology evidence="1 10">Multi-pass membrane protein</topology>
    </subcellularLocation>
</comment>
<dbReference type="Proteomes" id="UP001107558">
    <property type="component" value="Chromosome 4"/>
</dbReference>
<keyword evidence="3 10" id="KW-0716">Sensory transduction</keyword>
<feature type="transmembrane region" description="Helical" evidence="10">
    <location>
        <begin position="172"/>
        <end position="194"/>
    </location>
</feature>
<evidence type="ECO:0000256" key="5">
    <source>
        <dbReference type="ARBA" id="ARBA00022725"/>
    </source>
</evidence>
<comment type="similarity">
    <text evidence="10">Belongs to the insect chemoreceptor superfamily. Heteromeric odorant receptor channel (TC 1.A.69) family.</text>
</comment>